<name>A0ABV0ZVI5_9TELE</name>
<keyword evidence="2" id="KW-1185">Reference proteome</keyword>
<evidence type="ECO:0000313" key="1">
    <source>
        <dbReference type="EMBL" id="MEQ2310258.1"/>
    </source>
</evidence>
<proteinExistence type="predicted"/>
<dbReference type="Proteomes" id="UP001469553">
    <property type="component" value="Unassembled WGS sequence"/>
</dbReference>
<organism evidence="1 2">
    <name type="scientific">Ameca splendens</name>
    <dbReference type="NCBI Taxonomy" id="208324"/>
    <lineage>
        <taxon>Eukaryota</taxon>
        <taxon>Metazoa</taxon>
        <taxon>Chordata</taxon>
        <taxon>Craniata</taxon>
        <taxon>Vertebrata</taxon>
        <taxon>Euteleostomi</taxon>
        <taxon>Actinopterygii</taxon>
        <taxon>Neopterygii</taxon>
        <taxon>Teleostei</taxon>
        <taxon>Neoteleostei</taxon>
        <taxon>Acanthomorphata</taxon>
        <taxon>Ovalentaria</taxon>
        <taxon>Atherinomorphae</taxon>
        <taxon>Cyprinodontiformes</taxon>
        <taxon>Goodeidae</taxon>
        <taxon>Ameca</taxon>
    </lineage>
</organism>
<reference evidence="1 2" key="1">
    <citation type="submission" date="2021-06" db="EMBL/GenBank/DDBJ databases">
        <authorList>
            <person name="Palmer J.M."/>
        </authorList>
    </citation>
    <scope>NUCLEOTIDE SEQUENCE [LARGE SCALE GENOMIC DNA]</scope>
    <source>
        <strain evidence="1 2">AS_MEX2019</strain>
        <tissue evidence="1">Muscle</tissue>
    </source>
</reference>
<protein>
    <submittedName>
        <fullName evidence="1">Uncharacterized protein</fullName>
    </submittedName>
</protein>
<accession>A0ABV0ZVI5</accession>
<gene>
    <name evidence="1" type="ORF">AMECASPLE_007022</name>
</gene>
<sequence>MADLDFMERVTALYLWKAEQCHRCRRLWVHQSLQRRNQFGEYNHLLQEQRLDDGRFQLYFCLSRTQFEDLLFCVGGRISLRDTNYRHCIPTAECLSICLR</sequence>
<comment type="caution">
    <text evidence="1">The sequence shown here is derived from an EMBL/GenBank/DDBJ whole genome shotgun (WGS) entry which is preliminary data.</text>
</comment>
<evidence type="ECO:0000313" key="2">
    <source>
        <dbReference type="Proteomes" id="UP001469553"/>
    </source>
</evidence>
<dbReference type="EMBL" id="JAHRIP010075586">
    <property type="protein sequence ID" value="MEQ2310258.1"/>
    <property type="molecule type" value="Genomic_DNA"/>
</dbReference>